<feature type="domain" description="HTH rpiR-type" evidence="4">
    <location>
        <begin position="1"/>
        <end position="77"/>
    </location>
</feature>
<dbReference type="SUPFAM" id="SSF53697">
    <property type="entry name" value="SIS domain"/>
    <property type="match status" value="1"/>
</dbReference>
<dbReference type="PROSITE" id="PS51071">
    <property type="entry name" value="HTH_RPIR"/>
    <property type="match status" value="1"/>
</dbReference>
<gene>
    <name evidence="6" type="ORF">FEM41_21035</name>
</gene>
<organism evidence="6 7">
    <name type="scientific">Jejubacter calystegiae</name>
    <dbReference type="NCBI Taxonomy" id="2579935"/>
    <lineage>
        <taxon>Bacteria</taxon>
        <taxon>Pseudomonadati</taxon>
        <taxon>Pseudomonadota</taxon>
        <taxon>Gammaproteobacteria</taxon>
        <taxon>Enterobacterales</taxon>
        <taxon>Enterobacteriaceae</taxon>
        <taxon>Jejubacter</taxon>
    </lineage>
</organism>
<evidence type="ECO:0000313" key="7">
    <source>
        <dbReference type="Proteomes" id="UP000302163"/>
    </source>
</evidence>
<evidence type="ECO:0000259" key="4">
    <source>
        <dbReference type="PROSITE" id="PS51071"/>
    </source>
</evidence>
<dbReference type="Gene3D" id="1.10.10.10">
    <property type="entry name" value="Winged helix-like DNA-binding domain superfamily/Winged helix DNA-binding domain"/>
    <property type="match status" value="1"/>
</dbReference>
<keyword evidence="7" id="KW-1185">Reference proteome</keyword>
<evidence type="ECO:0000313" key="6">
    <source>
        <dbReference type="EMBL" id="QCT22782.1"/>
    </source>
</evidence>
<dbReference type="PANTHER" id="PTHR30514:SF18">
    <property type="entry name" value="RPIR-FAMILY TRANSCRIPTIONAL REGULATOR"/>
    <property type="match status" value="1"/>
</dbReference>
<dbReference type="Pfam" id="PF01380">
    <property type="entry name" value="SIS"/>
    <property type="match status" value="1"/>
</dbReference>
<evidence type="ECO:0000256" key="1">
    <source>
        <dbReference type="ARBA" id="ARBA00023015"/>
    </source>
</evidence>
<dbReference type="Gene3D" id="3.40.50.10490">
    <property type="entry name" value="Glucose-6-phosphate isomerase like protein, domain 1"/>
    <property type="match status" value="1"/>
</dbReference>
<protein>
    <submittedName>
        <fullName evidence="6">MurR/RpiR family transcriptional regulator</fullName>
    </submittedName>
</protein>
<dbReference type="OrthoDB" id="9814005at2"/>
<dbReference type="Pfam" id="PF01418">
    <property type="entry name" value="HTH_6"/>
    <property type="match status" value="1"/>
</dbReference>
<dbReference type="GO" id="GO:0003700">
    <property type="term" value="F:DNA-binding transcription factor activity"/>
    <property type="evidence" value="ECO:0007669"/>
    <property type="project" value="InterPro"/>
</dbReference>
<dbReference type="InterPro" id="IPR009057">
    <property type="entry name" value="Homeodomain-like_sf"/>
</dbReference>
<dbReference type="GO" id="GO:1901135">
    <property type="term" value="P:carbohydrate derivative metabolic process"/>
    <property type="evidence" value="ECO:0007669"/>
    <property type="project" value="InterPro"/>
</dbReference>
<dbReference type="InterPro" id="IPR000281">
    <property type="entry name" value="HTH_RpiR"/>
</dbReference>
<dbReference type="KEGG" id="izh:FEM41_21035"/>
<dbReference type="Proteomes" id="UP000302163">
    <property type="component" value="Chromosome"/>
</dbReference>
<accession>A0A4P8YUS6</accession>
<reference evidence="6 7" key="1">
    <citation type="submission" date="2019-05" db="EMBL/GenBank/DDBJ databases">
        <title>Complete genome sequence of Izhakiella calystegiae KSNA2, an endophyte isolated from beach morning glory (Calystegia soldanella).</title>
        <authorList>
            <person name="Jiang L."/>
            <person name="Jeong J.C."/>
            <person name="Kim C.Y."/>
            <person name="Kim D.H."/>
            <person name="Kim S.W."/>
            <person name="Lee j."/>
        </authorList>
    </citation>
    <scope>NUCLEOTIDE SEQUENCE [LARGE SCALE GENOMIC DNA]</scope>
    <source>
        <strain evidence="6 7">KSNA2</strain>
    </source>
</reference>
<dbReference type="InterPro" id="IPR047640">
    <property type="entry name" value="RpiR-like"/>
</dbReference>
<dbReference type="PROSITE" id="PS51464">
    <property type="entry name" value="SIS"/>
    <property type="match status" value="1"/>
</dbReference>
<dbReference type="InterPro" id="IPR001347">
    <property type="entry name" value="SIS_dom"/>
</dbReference>
<dbReference type="AlphaFoldDB" id="A0A4P8YUS6"/>
<dbReference type="InterPro" id="IPR035472">
    <property type="entry name" value="RpiR-like_SIS"/>
</dbReference>
<dbReference type="InterPro" id="IPR036388">
    <property type="entry name" value="WH-like_DNA-bd_sf"/>
</dbReference>
<dbReference type="EMBL" id="CP040428">
    <property type="protein sequence ID" value="QCT22782.1"/>
    <property type="molecule type" value="Genomic_DNA"/>
</dbReference>
<evidence type="ECO:0000259" key="5">
    <source>
        <dbReference type="PROSITE" id="PS51464"/>
    </source>
</evidence>
<keyword evidence="2" id="KW-0238">DNA-binding</keyword>
<evidence type="ECO:0000256" key="3">
    <source>
        <dbReference type="ARBA" id="ARBA00023163"/>
    </source>
</evidence>
<sequence length="289" mass="32128">MDPRQTIIENYPQLTPELQRAAAFTLEHVNELVVLSMRAFAAQAGVRPATLLRLAQRLGFDGWVELKHSFIADLGLGGETYGARAQKLVRDGTHSLREQMFGAQAQNLALGREQNRDAMEQAVSLMESAQQVYVCGFRASFPIAWSLYYVWRLFHRRVSLIDGFANNDEMFTRDFGPEDTLVIIGFAPYSRETLQVLDAAKRAGAKVVALSDSPLSPLAQQADSRLYFSTESPSFFPSVVSGISIAECLLAMLVARHGSEAVERIEETERWLFESGAYVTAGKKTDERG</sequence>
<name>A0A4P8YUS6_9ENTR</name>
<dbReference type="GO" id="GO:0003677">
    <property type="term" value="F:DNA binding"/>
    <property type="evidence" value="ECO:0007669"/>
    <property type="project" value="UniProtKB-KW"/>
</dbReference>
<dbReference type="GO" id="GO:0097367">
    <property type="term" value="F:carbohydrate derivative binding"/>
    <property type="evidence" value="ECO:0007669"/>
    <property type="project" value="InterPro"/>
</dbReference>
<evidence type="ECO:0000256" key="2">
    <source>
        <dbReference type="ARBA" id="ARBA00023125"/>
    </source>
</evidence>
<feature type="domain" description="SIS" evidence="5">
    <location>
        <begin position="122"/>
        <end position="264"/>
    </location>
</feature>
<keyword evidence="3" id="KW-0804">Transcription</keyword>
<dbReference type="SUPFAM" id="SSF46689">
    <property type="entry name" value="Homeodomain-like"/>
    <property type="match status" value="1"/>
</dbReference>
<dbReference type="CDD" id="cd05013">
    <property type="entry name" value="SIS_RpiR"/>
    <property type="match status" value="1"/>
</dbReference>
<keyword evidence="1" id="KW-0805">Transcription regulation</keyword>
<proteinExistence type="predicted"/>
<dbReference type="InterPro" id="IPR046348">
    <property type="entry name" value="SIS_dom_sf"/>
</dbReference>
<dbReference type="RefSeq" id="WP_138099286.1">
    <property type="nucleotide sequence ID" value="NZ_CP040428.1"/>
</dbReference>
<dbReference type="PANTHER" id="PTHR30514">
    <property type="entry name" value="GLUCOKINASE"/>
    <property type="match status" value="1"/>
</dbReference>